<feature type="binding site" evidence="18">
    <location>
        <position position="360"/>
    </location>
    <ligand>
        <name>ATP</name>
        <dbReference type="ChEBI" id="CHEBI:30616"/>
    </ligand>
</feature>
<evidence type="ECO:0000256" key="5">
    <source>
        <dbReference type="ARBA" id="ARBA00008276"/>
    </source>
</evidence>
<evidence type="ECO:0000256" key="6">
    <source>
        <dbReference type="ARBA" id="ARBA00022490"/>
    </source>
</evidence>
<dbReference type="STRING" id="1229662.W3X5B3"/>
<dbReference type="InParanoid" id="W3X5B3"/>
<evidence type="ECO:0000256" key="19">
    <source>
        <dbReference type="PIRSR" id="PIRSR038895-2"/>
    </source>
</evidence>
<evidence type="ECO:0000256" key="3">
    <source>
        <dbReference type="ARBA" id="ARBA00004496"/>
    </source>
</evidence>
<organism evidence="20 21">
    <name type="scientific">Pestalotiopsis fici (strain W106-1 / CGMCC3.15140)</name>
    <dbReference type="NCBI Taxonomy" id="1229662"/>
    <lineage>
        <taxon>Eukaryota</taxon>
        <taxon>Fungi</taxon>
        <taxon>Dikarya</taxon>
        <taxon>Ascomycota</taxon>
        <taxon>Pezizomycotina</taxon>
        <taxon>Sordariomycetes</taxon>
        <taxon>Xylariomycetidae</taxon>
        <taxon>Amphisphaeriales</taxon>
        <taxon>Sporocadaceae</taxon>
        <taxon>Pestalotiopsis</taxon>
    </lineage>
</organism>
<dbReference type="PANTHER" id="PTHR11136">
    <property type="entry name" value="FOLYLPOLYGLUTAMATE SYNTHASE-RELATED"/>
    <property type="match status" value="1"/>
</dbReference>
<name>W3X5B3_PESFW</name>
<dbReference type="GO" id="GO:0046872">
    <property type="term" value="F:metal ion binding"/>
    <property type="evidence" value="ECO:0007669"/>
    <property type="project" value="UniProtKB-KW"/>
</dbReference>
<dbReference type="KEGG" id="pfy:PFICI_06295"/>
<feature type="binding site" evidence="19">
    <location>
        <position position="202"/>
    </location>
    <ligand>
        <name>Mg(2+)</name>
        <dbReference type="ChEBI" id="CHEBI:18420"/>
        <label>1</label>
    </ligand>
</feature>
<dbReference type="RefSeq" id="XP_007833067.1">
    <property type="nucleotide sequence ID" value="XM_007834876.1"/>
</dbReference>
<evidence type="ECO:0000256" key="14">
    <source>
        <dbReference type="ARBA" id="ARBA00023128"/>
    </source>
</evidence>
<feature type="binding site" evidence="19">
    <location>
        <position position="109"/>
    </location>
    <ligand>
        <name>Mg(2+)</name>
        <dbReference type="ChEBI" id="CHEBI:18420"/>
        <label>1</label>
    </ligand>
</feature>
<proteinExistence type="inferred from homology"/>
<evidence type="ECO:0000256" key="13">
    <source>
        <dbReference type="ARBA" id="ARBA00022842"/>
    </source>
</evidence>
<evidence type="ECO:0000256" key="11">
    <source>
        <dbReference type="ARBA" id="ARBA00022792"/>
    </source>
</evidence>
<sequence>MSRTYEDALSHLASLQSNFAITSLFSPKVTAPDDSKGGNDKAQDLNAVAIPEVIAWLGRAGLTPDDLCGLRCVHVAGTKGKGSVCAYLTSVLTQPELRNVAGRVGTYTSPHLITVRERIMLDGEPIGRELFTRYFFEVWDAMTASARAEYVAATGQEQQQQISDEVEAELRGPATKPFYFRFLTIMALYAFLREGVRSAVIECGIGGEYDSTNILPPGAVTAGVVAQLGIDHVGMLGGTLPEIAWHKIGIAKAGRKIFTRKLEGGDAEEEAMKVIRARAVEKKAILVEVTDAQAEESSISAAHHTPSLAGEFQKYNRALVRAAVPEHLQLCDGEAYQSLTQETLEQAMRHGLEQAQLRGRCETRADGNITWLIDGAHTAESLHEVAKWFASKADADSDARKVLVFNQQERDVGKLLKVLCAGIPSGSRAAACPFDEAIFTRNDSHPRKEGEAERDLSVQGAAGDAYERIYPGGRTAIRDNITDTIEEVRKDGLGSQQKTLVLVTGSLHLIGALLQVLEPDAPR</sequence>
<dbReference type="eggNOG" id="KOG2525">
    <property type="taxonomic scope" value="Eukaryota"/>
</dbReference>
<dbReference type="PANTHER" id="PTHR11136:SF5">
    <property type="entry name" value="FOLYLPOLYGLUTAMATE SYNTHASE, MITOCHONDRIAL"/>
    <property type="match status" value="1"/>
</dbReference>
<gene>
    <name evidence="20" type="ORF">PFICI_06295</name>
</gene>
<evidence type="ECO:0000256" key="9">
    <source>
        <dbReference type="ARBA" id="ARBA00022723"/>
    </source>
</evidence>
<keyword evidence="21" id="KW-1185">Reference proteome</keyword>
<dbReference type="GO" id="GO:0005759">
    <property type="term" value="C:mitochondrial matrix"/>
    <property type="evidence" value="ECO:0007669"/>
    <property type="project" value="UniProtKB-SubCell"/>
</dbReference>
<dbReference type="Gene3D" id="3.40.1190.10">
    <property type="entry name" value="Mur-like, catalytic domain"/>
    <property type="match status" value="1"/>
</dbReference>
<evidence type="ECO:0000256" key="8">
    <source>
        <dbReference type="ARBA" id="ARBA00022598"/>
    </source>
</evidence>
<dbReference type="Proteomes" id="UP000030651">
    <property type="component" value="Unassembled WGS sequence"/>
</dbReference>
<comment type="similarity">
    <text evidence="5 17">Belongs to the folylpolyglutamate synthase family.</text>
</comment>
<dbReference type="NCBIfam" id="TIGR01499">
    <property type="entry name" value="folC"/>
    <property type="match status" value="1"/>
</dbReference>
<comment type="pathway">
    <text evidence="4 17">Cofactor biosynthesis; tetrahydrofolylpolyglutamate biosynthesis.</text>
</comment>
<dbReference type="GO" id="GO:0005524">
    <property type="term" value="F:ATP binding"/>
    <property type="evidence" value="ECO:0007669"/>
    <property type="project" value="UniProtKB-KW"/>
</dbReference>
<evidence type="ECO:0000256" key="1">
    <source>
        <dbReference type="ARBA" id="ARBA00004273"/>
    </source>
</evidence>
<evidence type="ECO:0000256" key="15">
    <source>
        <dbReference type="ARBA" id="ARBA00023136"/>
    </source>
</evidence>
<keyword evidence="12 18" id="KW-0067">ATP-binding</keyword>
<dbReference type="SUPFAM" id="SSF53623">
    <property type="entry name" value="MurD-like peptide ligases, catalytic domain"/>
    <property type="match status" value="1"/>
</dbReference>
<dbReference type="InterPro" id="IPR001645">
    <property type="entry name" value="Folylpolyglutamate_synth"/>
</dbReference>
<keyword evidence="10 18" id="KW-0547">Nucleotide-binding</keyword>
<dbReference type="InterPro" id="IPR023600">
    <property type="entry name" value="Folylpolyglutamate_synth_euk"/>
</dbReference>
<dbReference type="OrthoDB" id="5212574at2759"/>
<evidence type="ECO:0000256" key="17">
    <source>
        <dbReference type="PIRNR" id="PIRNR038895"/>
    </source>
</evidence>
<dbReference type="SUPFAM" id="SSF53244">
    <property type="entry name" value="MurD-like peptide ligases, peptide-binding domain"/>
    <property type="match status" value="1"/>
</dbReference>
<dbReference type="AlphaFoldDB" id="W3X5B3"/>
<accession>W3X5B3</accession>
<feature type="binding site" evidence="19">
    <location>
        <position position="232"/>
    </location>
    <ligand>
        <name>Mg(2+)</name>
        <dbReference type="ChEBI" id="CHEBI:18420"/>
        <label>1</label>
    </ligand>
</feature>
<dbReference type="EC" id="6.3.2.17" evidence="17"/>
<dbReference type="PROSITE" id="PS01012">
    <property type="entry name" value="FOLYLPOLYGLU_SYNT_2"/>
    <property type="match status" value="1"/>
</dbReference>
<dbReference type="GO" id="GO:0005829">
    <property type="term" value="C:cytosol"/>
    <property type="evidence" value="ECO:0007669"/>
    <property type="project" value="TreeGrafter"/>
</dbReference>
<evidence type="ECO:0000313" key="21">
    <source>
        <dbReference type="Proteomes" id="UP000030651"/>
    </source>
</evidence>
<evidence type="ECO:0000256" key="18">
    <source>
        <dbReference type="PIRSR" id="PIRSR038895-1"/>
    </source>
</evidence>
<dbReference type="GO" id="GO:0004326">
    <property type="term" value="F:tetrahydrofolylpolyglutamate synthase activity"/>
    <property type="evidence" value="ECO:0007669"/>
    <property type="project" value="UniProtKB-EC"/>
</dbReference>
<dbReference type="GeneID" id="19271308"/>
<keyword evidence="15" id="KW-0472">Membrane</keyword>
<evidence type="ECO:0000256" key="10">
    <source>
        <dbReference type="ARBA" id="ARBA00022741"/>
    </source>
</evidence>
<evidence type="ECO:0000256" key="12">
    <source>
        <dbReference type="ARBA" id="ARBA00022840"/>
    </source>
</evidence>
<keyword evidence="9 19" id="KW-0479">Metal-binding</keyword>
<feature type="binding site" evidence="18">
    <location>
        <position position="374"/>
    </location>
    <ligand>
        <name>ATP</name>
        <dbReference type="ChEBI" id="CHEBI:30616"/>
    </ligand>
</feature>
<comment type="cofactor">
    <cofactor evidence="17">
        <name>a monovalent cation</name>
        <dbReference type="ChEBI" id="CHEBI:60242"/>
    </cofactor>
    <text evidence="17">A monovalent cation.</text>
</comment>
<dbReference type="GO" id="GO:0005743">
    <property type="term" value="C:mitochondrial inner membrane"/>
    <property type="evidence" value="ECO:0007669"/>
    <property type="project" value="UniProtKB-SubCell"/>
</dbReference>
<evidence type="ECO:0000256" key="7">
    <source>
        <dbReference type="ARBA" id="ARBA00022563"/>
    </source>
</evidence>
<evidence type="ECO:0000256" key="4">
    <source>
        <dbReference type="ARBA" id="ARBA00005150"/>
    </source>
</evidence>
<keyword evidence="8 17" id="KW-0436">Ligase</keyword>
<dbReference type="HOGENOM" id="CLU_015869_0_1_1"/>
<keyword evidence="11" id="KW-0999">Mitochondrion inner membrane</keyword>
<dbReference type="EMBL" id="KI912112">
    <property type="protein sequence ID" value="ETS81293.1"/>
    <property type="molecule type" value="Genomic_DNA"/>
</dbReference>
<protein>
    <recommendedName>
        <fullName evidence="17">Folylpolyglutamate synthase</fullName>
        <ecNumber evidence="17">6.3.2.17</ecNumber>
    </recommendedName>
    <alternativeName>
        <fullName evidence="17">Folylpoly-gamma-glutamate synthetase</fullName>
    </alternativeName>
    <alternativeName>
        <fullName evidence="17">Tetrahydrofolylpolyglutamate synthase</fullName>
    </alternativeName>
</protein>
<evidence type="ECO:0000256" key="2">
    <source>
        <dbReference type="ARBA" id="ARBA00004305"/>
    </source>
</evidence>
<dbReference type="GO" id="GO:0006730">
    <property type="term" value="P:one-carbon metabolic process"/>
    <property type="evidence" value="ECO:0007669"/>
    <property type="project" value="UniProtKB-KW"/>
</dbReference>
<dbReference type="InterPro" id="IPR036565">
    <property type="entry name" value="Mur-like_cat_sf"/>
</dbReference>
<keyword evidence="14" id="KW-0496">Mitochondrion</keyword>
<keyword evidence="6" id="KW-0963">Cytoplasm</keyword>
<dbReference type="InterPro" id="IPR018109">
    <property type="entry name" value="Folylpolyglutamate_synth_CS"/>
</dbReference>
<reference evidence="21" key="1">
    <citation type="journal article" date="2015" name="BMC Genomics">
        <title>Genomic and transcriptomic analysis of the endophytic fungus Pestalotiopsis fici reveals its lifestyle and high potential for synthesis of natural products.</title>
        <authorList>
            <person name="Wang X."/>
            <person name="Zhang X."/>
            <person name="Liu L."/>
            <person name="Xiang M."/>
            <person name="Wang W."/>
            <person name="Sun X."/>
            <person name="Che Y."/>
            <person name="Guo L."/>
            <person name="Liu G."/>
            <person name="Guo L."/>
            <person name="Wang C."/>
            <person name="Yin W.B."/>
            <person name="Stadler M."/>
            <person name="Zhang X."/>
            <person name="Liu X."/>
        </authorList>
    </citation>
    <scope>NUCLEOTIDE SEQUENCE [LARGE SCALE GENOMIC DNA]</scope>
    <source>
        <strain evidence="21">W106-1 / CGMCC3.15140</strain>
    </source>
</reference>
<comment type="catalytic activity">
    <reaction evidence="16 17">
        <text>(6S)-5,6,7,8-tetrahydrofolyl-(gamma-L-Glu)(n) + L-glutamate + ATP = (6S)-5,6,7,8-tetrahydrofolyl-(gamma-L-Glu)(n+1) + ADP + phosphate + H(+)</text>
        <dbReference type="Rhea" id="RHEA:10580"/>
        <dbReference type="Rhea" id="RHEA-COMP:14738"/>
        <dbReference type="Rhea" id="RHEA-COMP:14740"/>
        <dbReference type="ChEBI" id="CHEBI:15378"/>
        <dbReference type="ChEBI" id="CHEBI:29985"/>
        <dbReference type="ChEBI" id="CHEBI:30616"/>
        <dbReference type="ChEBI" id="CHEBI:43474"/>
        <dbReference type="ChEBI" id="CHEBI:141005"/>
        <dbReference type="ChEBI" id="CHEBI:456216"/>
        <dbReference type="EC" id="6.3.2.17"/>
    </reaction>
</comment>
<comment type="subcellular location">
    <subcellularLocation>
        <location evidence="3">Cytoplasm</location>
    </subcellularLocation>
    <subcellularLocation>
        <location evidence="1">Mitochondrion inner membrane</location>
    </subcellularLocation>
    <subcellularLocation>
        <location evidence="2">Mitochondrion matrix</location>
    </subcellularLocation>
</comment>
<dbReference type="PIRSF" id="PIRSF038895">
    <property type="entry name" value="FPGS"/>
    <property type="match status" value="1"/>
</dbReference>
<dbReference type="UniPathway" id="UPA00850"/>
<dbReference type="OMA" id="HIHIAGT"/>
<evidence type="ECO:0000313" key="20">
    <source>
        <dbReference type="EMBL" id="ETS81293.1"/>
    </source>
</evidence>
<dbReference type="InterPro" id="IPR036615">
    <property type="entry name" value="Mur_ligase_C_dom_sf"/>
</dbReference>
<dbReference type="Gene3D" id="3.90.190.20">
    <property type="entry name" value="Mur ligase, C-terminal domain"/>
    <property type="match status" value="1"/>
</dbReference>
<keyword evidence="13 19" id="KW-0460">Magnesium</keyword>
<comment type="function">
    <text evidence="17">Catalyzes conversion of folates to polyglutamate derivatives allowing concentration of folate compounds in the cell and the intracellular retention of these cofactors, which are important substrates for most of the folate-dependent enzymes that are involved in one-carbon transfer reactions involved in purine, pyrimidine and amino acid synthesis.</text>
</comment>
<keyword evidence="7 17" id="KW-0554">One-carbon metabolism</keyword>
<evidence type="ECO:0000256" key="16">
    <source>
        <dbReference type="ARBA" id="ARBA00047493"/>
    </source>
</evidence>